<dbReference type="SMART" id="SM00965">
    <property type="entry name" value="STN"/>
    <property type="match status" value="1"/>
</dbReference>
<dbReference type="GO" id="GO:0019867">
    <property type="term" value="C:outer membrane"/>
    <property type="evidence" value="ECO:0007669"/>
    <property type="project" value="InterPro"/>
</dbReference>
<proteinExistence type="inferred from homology"/>
<evidence type="ECO:0000256" key="5">
    <source>
        <dbReference type="RuleBase" id="RU004003"/>
    </source>
</evidence>
<dbReference type="Gene3D" id="3.30.1370.120">
    <property type="match status" value="1"/>
</dbReference>
<dbReference type="EMBL" id="JADIND010000066">
    <property type="protein sequence ID" value="MBO8430329.1"/>
    <property type="molecule type" value="Genomic_DNA"/>
</dbReference>
<comment type="caution">
    <text evidence="8">The sequence shown here is derived from an EMBL/GenBank/DDBJ whole genome shotgun (WGS) entry which is preliminary data.</text>
</comment>
<gene>
    <name evidence="8" type="ORF">IAC76_02975</name>
</gene>
<dbReference type="InterPro" id="IPR011662">
    <property type="entry name" value="Secretin/TonB_short_N"/>
</dbReference>
<dbReference type="PANTHER" id="PTHR30332:SF17">
    <property type="entry name" value="TYPE IV PILIATION SYSTEM PROTEIN DR_0774-RELATED"/>
    <property type="match status" value="1"/>
</dbReference>
<evidence type="ECO:0000256" key="6">
    <source>
        <dbReference type="SAM" id="SignalP"/>
    </source>
</evidence>
<evidence type="ECO:0000256" key="3">
    <source>
        <dbReference type="ARBA" id="ARBA00023136"/>
    </source>
</evidence>
<dbReference type="AlphaFoldDB" id="A0A9D9DM97"/>
<evidence type="ECO:0000313" key="8">
    <source>
        <dbReference type="EMBL" id="MBO8430329.1"/>
    </source>
</evidence>
<sequence length="607" mass="66202">MKNTVKKLSTTMMLLVFALSNSLTTSFGAGNFEDLLAFTSDQGYTADRPVLRGSAPSTVSLKGEVAITNKNIPINMSMRDSDVKQVLRLFADKAGLNIIFKGDVSGKVTLDLVNVPLDSAFHMVLETSDLSYTLSDGTLIITKGDDESGIARQSVNILPVKYIDAQSIANFMNKNIYYKNKPGLSGKNSATVNPSSNELIVFGTENDVKLAQKLIDQFDKKPISATFKVNHTTPEAMATMICDQLIPSLGDYEDSDSDDSDEPDSDIAIGVGSIACTVEPSEDSEEDGSTPLGLGKMTVSYFTQLGTIGIVGGSEQQVDLIKEFIDDHDKKQPQALLEISIIELTEDGSRTLSNQWTFATKHFRIQALNQDSSPTSLSPIYIAGHNPNRYTSSDASLVYTLNYLMSNGKARTISNPKIVVTNGQESVIDMTSDYVKTVTSQVVQGSMSDYATTQRQYEIGEDEGIKITVTPFISPDGYVYMNLNPDYTVIADQVTAVNAEATAALEGTDREGETVEDLQATLLSRRNMELKNVRVKDGDTLVIAGMMREYESRTVNKTPILGDLPFIGTFFRSTNSTQNKSELVILVTPKIITESDDVVINNNHNSL</sequence>
<feature type="chain" id="PRO_5039336766" evidence="6">
    <location>
        <begin position="30"/>
        <end position="607"/>
    </location>
</feature>
<feature type="domain" description="Secretin/TonB short N-terminal" evidence="7">
    <location>
        <begin position="96"/>
        <end position="144"/>
    </location>
</feature>
<keyword evidence="6" id="KW-0732">Signal</keyword>
<evidence type="ECO:0000313" key="9">
    <source>
        <dbReference type="Proteomes" id="UP000823632"/>
    </source>
</evidence>
<dbReference type="InterPro" id="IPR038591">
    <property type="entry name" value="NolW-like_sf"/>
</dbReference>
<dbReference type="Proteomes" id="UP000823632">
    <property type="component" value="Unassembled WGS sequence"/>
</dbReference>
<keyword evidence="3" id="KW-0472">Membrane</keyword>
<evidence type="ECO:0000259" key="7">
    <source>
        <dbReference type="SMART" id="SM00965"/>
    </source>
</evidence>
<evidence type="ECO:0000256" key="4">
    <source>
        <dbReference type="ARBA" id="ARBA00023237"/>
    </source>
</evidence>
<reference evidence="8" key="1">
    <citation type="submission" date="2020-10" db="EMBL/GenBank/DDBJ databases">
        <authorList>
            <person name="Gilroy R."/>
        </authorList>
    </citation>
    <scope>NUCLEOTIDE SEQUENCE</scope>
    <source>
        <strain evidence="8">10192</strain>
    </source>
</reference>
<dbReference type="Pfam" id="PF07660">
    <property type="entry name" value="STN"/>
    <property type="match status" value="1"/>
</dbReference>
<feature type="signal peptide" evidence="6">
    <location>
        <begin position="1"/>
        <end position="29"/>
    </location>
</feature>
<accession>A0A9D9DM97</accession>
<dbReference type="GO" id="GO:0009306">
    <property type="term" value="P:protein secretion"/>
    <property type="evidence" value="ECO:0007669"/>
    <property type="project" value="InterPro"/>
</dbReference>
<reference evidence="8" key="2">
    <citation type="journal article" date="2021" name="PeerJ">
        <title>Extensive microbial diversity within the chicken gut microbiome revealed by metagenomics and culture.</title>
        <authorList>
            <person name="Gilroy R."/>
            <person name="Ravi A."/>
            <person name="Getino M."/>
            <person name="Pursley I."/>
            <person name="Horton D.L."/>
            <person name="Alikhan N.F."/>
            <person name="Baker D."/>
            <person name="Gharbi K."/>
            <person name="Hall N."/>
            <person name="Watson M."/>
            <person name="Adriaenssens E.M."/>
            <person name="Foster-Nyarko E."/>
            <person name="Jarju S."/>
            <person name="Secka A."/>
            <person name="Antonio M."/>
            <person name="Oren A."/>
            <person name="Chaudhuri R.R."/>
            <person name="La Ragione R."/>
            <person name="Hildebrand F."/>
            <person name="Pallen M.J."/>
        </authorList>
    </citation>
    <scope>NUCLEOTIDE SEQUENCE</scope>
    <source>
        <strain evidence="8">10192</strain>
    </source>
</reference>
<dbReference type="GO" id="GO:0015627">
    <property type="term" value="C:type II protein secretion system complex"/>
    <property type="evidence" value="ECO:0007669"/>
    <property type="project" value="TreeGrafter"/>
</dbReference>
<keyword evidence="2" id="KW-0813">Transport</keyword>
<dbReference type="Gene3D" id="3.30.1370.130">
    <property type="match status" value="1"/>
</dbReference>
<dbReference type="PRINTS" id="PR00811">
    <property type="entry name" value="BCTERIALGSPD"/>
</dbReference>
<evidence type="ECO:0000256" key="2">
    <source>
        <dbReference type="ARBA" id="ARBA00022448"/>
    </source>
</evidence>
<dbReference type="InterPro" id="IPR050810">
    <property type="entry name" value="Bact_Secretion_Sys_Channel"/>
</dbReference>
<keyword evidence="4" id="KW-0998">Cell outer membrane</keyword>
<evidence type="ECO:0000256" key="1">
    <source>
        <dbReference type="ARBA" id="ARBA00004370"/>
    </source>
</evidence>
<organism evidence="8 9">
    <name type="scientific">Candidatus Scatousia excrementipullorum</name>
    <dbReference type="NCBI Taxonomy" id="2840936"/>
    <lineage>
        <taxon>Bacteria</taxon>
        <taxon>Candidatus Scatousia</taxon>
    </lineage>
</organism>
<name>A0A9D9DM97_9BACT</name>
<protein>
    <submittedName>
        <fullName evidence="8">Secretin and TonB N-terminal domain-containing protein</fullName>
    </submittedName>
</protein>
<dbReference type="InterPro" id="IPR004846">
    <property type="entry name" value="T2SS/T3SS_dom"/>
</dbReference>
<dbReference type="PANTHER" id="PTHR30332">
    <property type="entry name" value="PROBABLE GENERAL SECRETION PATHWAY PROTEIN D"/>
    <property type="match status" value="1"/>
</dbReference>
<comment type="subcellular location">
    <subcellularLocation>
        <location evidence="1">Membrane</location>
    </subcellularLocation>
</comment>
<comment type="similarity">
    <text evidence="5">Belongs to the bacterial secretin family.</text>
</comment>
<dbReference type="InterPro" id="IPR001775">
    <property type="entry name" value="GspD/PilQ"/>
</dbReference>
<dbReference type="Pfam" id="PF00263">
    <property type="entry name" value="Secretin"/>
    <property type="match status" value="1"/>
</dbReference>